<sequence>AVKTLAWSSNGRQLFTAGEGYTIRKWATKTGEASLDVYSHFHRIQSFDISHDCSLVVGSTEHAVHLWDANTTEIFAIPMERKHAFTRMVKLTPDASRILVGASSQYNPEATDHNSGYSIEVWDIKSGRLIHTIWGHTHPISAFSVSQDGSRFASASAKDGYVRLWDAYIGALVRSMDHESDVLSAAFSSDGSHIATGTLEGYIRIWDRATGKLVLGEVGPCPSMI</sequence>
<feature type="repeat" description="WD" evidence="2">
    <location>
        <begin position="133"/>
        <end position="175"/>
    </location>
</feature>
<dbReference type="GO" id="GO:0000209">
    <property type="term" value="P:protein polyubiquitination"/>
    <property type="evidence" value="ECO:0007669"/>
    <property type="project" value="TreeGrafter"/>
</dbReference>
<dbReference type="Gene3D" id="2.130.10.10">
    <property type="entry name" value="YVTN repeat-like/Quinoprotein amine dehydrogenase"/>
    <property type="match status" value="2"/>
</dbReference>
<dbReference type="AlphaFoldDB" id="A0A5M3N387"/>
<dbReference type="PANTHER" id="PTHR15622:SF2">
    <property type="entry name" value="U4_U6 SMALL NUCLEAR RIBONUCLEOPROTEIN PRP4"/>
    <property type="match status" value="1"/>
</dbReference>
<evidence type="ECO:0000256" key="1">
    <source>
        <dbReference type="ARBA" id="ARBA00022786"/>
    </source>
</evidence>
<feature type="repeat" description="WD" evidence="2">
    <location>
        <begin position="1"/>
        <end position="36"/>
    </location>
</feature>
<protein>
    <submittedName>
        <fullName evidence="3">WD40 repeat-like protein</fullName>
    </submittedName>
</protein>
<dbReference type="InterPro" id="IPR015943">
    <property type="entry name" value="WD40/YVTN_repeat-like_dom_sf"/>
</dbReference>
<dbReference type="GeneID" id="19207178"/>
<organism evidence="3 4">
    <name type="scientific">Coniophora puteana (strain RWD-64-598)</name>
    <name type="common">Brown rot fungus</name>
    <dbReference type="NCBI Taxonomy" id="741705"/>
    <lineage>
        <taxon>Eukaryota</taxon>
        <taxon>Fungi</taxon>
        <taxon>Dikarya</taxon>
        <taxon>Basidiomycota</taxon>
        <taxon>Agaricomycotina</taxon>
        <taxon>Agaricomycetes</taxon>
        <taxon>Agaricomycetidae</taxon>
        <taxon>Boletales</taxon>
        <taxon>Coniophorineae</taxon>
        <taxon>Coniophoraceae</taxon>
        <taxon>Coniophora</taxon>
    </lineage>
</organism>
<dbReference type="OrthoDB" id="674604at2759"/>
<name>A0A5M3N387_CONPW</name>
<dbReference type="InterPro" id="IPR051983">
    <property type="entry name" value="WSB_SOCS-box_domain"/>
</dbReference>
<dbReference type="Proteomes" id="UP000053558">
    <property type="component" value="Unassembled WGS sequence"/>
</dbReference>
<comment type="caution">
    <text evidence="3">The sequence shown here is derived from an EMBL/GenBank/DDBJ whole genome shotgun (WGS) entry which is preliminary data.</text>
</comment>
<keyword evidence="1" id="KW-0833">Ubl conjugation pathway</keyword>
<dbReference type="PROSITE" id="PS50294">
    <property type="entry name" value="WD_REPEATS_REGION"/>
    <property type="match status" value="1"/>
</dbReference>
<dbReference type="SUPFAM" id="SSF50978">
    <property type="entry name" value="WD40 repeat-like"/>
    <property type="match status" value="1"/>
</dbReference>
<feature type="repeat" description="WD" evidence="2">
    <location>
        <begin position="175"/>
        <end position="216"/>
    </location>
</feature>
<dbReference type="PROSITE" id="PS50082">
    <property type="entry name" value="WD_REPEATS_2"/>
    <property type="match status" value="3"/>
</dbReference>
<dbReference type="EMBL" id="JH711574">
    <property type="protein sequence ID" value="EIW85747.1"/>
    <property type="molecule type" value="Genomic_DNA"/>
</dbReference>
<evidence type="ECO:0000256" key="2">
    <source>
        <dbReference type="PROSITE-ProRule" id="PRU00221"/>
    </source>
</evidence>
<proteinExistence type="predicted"/>
<gene>
    <name evidence="3" type="ORF">CONPUDRAFT_47020</name>
</gene>
<reference evidence="4" key="1">
    <citation type="journal article" date="2012" name="Science">
        <title>The Paleozoic origin of enzymatic lignin decomposition reconstructed from 31 fungal genomes.</title>
        <authorList>
            <person name="Floudas D."/>
            <person name="Binder M."/>
            <person name="Riley R."/>
            <person name="Barry K."/>
            <person name="Blanchette R.A."/>
            <person name="Henrissat B."/>
            <person name="Martinez A.T."/>
            <person name="Otillar R."/>
            <person name="Spatafora J.W."/>
            <person name="Yadav J.S."/>
            <person name="Aerts A."/>
            <person name="Benoit I."/>
            <person name="Boyd A."/>
            <person name="Carlson A."/>
            <person name="Copeland A."/>
            <person name="Coutinho P.M."/>
            <person name="de Vries R.P."/>
            <person name="Ferreira P."/>
            <person name="Findley K."/>
            <person name="Foster B."/>
            <person name="Gaskell J."/>
            <person name="Glotzer D."/>
            <person name="Gorecki P."/>
            <person name="Heitman J."/>
            <person name="Hesse C."/>
            <person name="Hori C."/>
            <person name="Igarashi K."/>
            <person name="Jurgens J.A."/>
            <person name="Kallen N."/>
            <person name="Kersten P."/>
            <person name="Kohler A."/>
            <person name="Kuees U."/>
            <person name="Kumar T.K.A."/>
            <person name="Kuo A."/>
            <person name="LaButti K."/>
            <person name="Larrondo L.F."/>
            <person name="Lindquist E."/>
            <person name="Ling A."/>
            <person name="Lombard V."/>
            <person name="Lucas S."/>
            <person name="Lundell T."/>
            <person name="Martin R."/>
            <person name="McLaughlin D.J."/>
            <person name="Morgenstern I."/>
            <person name="Morin E."/>
            <person name="Murat C."/>
            <person name="Nagy L.G."/>
            <person name="Nolan M."/>
            <person name="Ohm R.A."/>
            <person name="Patyshakuliyeva A."/>
            <person name="Rokas A."/>
            <person name="Ruiz-Duenas F.J."/>
            <person name="Sabat G."/>
            <person name="Salamov A."/>
            <person name="Samejima M."/>
            <person name="Schmutz J."/>
            <person name="Slot J.C."/>
            <person name="St John F."/>
            <person name="Stenlid J."/>
            <person name="Sun H."/>
            <person name="Sun S."/>
            <person name="Syed K."/>
            <person name="Tsang A."/>
            <person name="Wiebenga A."/>
            <person name="Young D."/>
            <person name="Pisabarro A."/>
            <person name="Eastwood D.C."/>
            <person name="Martin F."/>
            <person name="Cullen D."/>
            <person name="Grigoriev I.V."/>
            <person name="Hibbett D.S."/>
        </authorList>
    </citation>
    <scope>NUCLEOTIDE SEQUENCE [LARGE SCALE GENOMIC DNA]</scope>
    <source>
        <strain evidence="4">RWD-64-598 SS2</strain>
    </source>
</reference>
<keyword evidence="4" id="KW-1185">Reference proteome</keyword>
<keyword evidence="2" id="KW-0853">WD repeat</keyword>
<dbReference type="InterPro" id="IPR036322">
    <property type="entry name" value="WD40_repeat_dom_sf"/>
</dbReference>
<evidence type="ECO:0000313" key="4">
    <source>
        <dbReference type="Proteomes" id="UP000053558"/>
    </source>
</evidence>
<evidence type="ECO:0000313" key="3">
    <source>
        <dbReference type="EMBL" id="EIW85747.1"/>
    </source>
</evidence>
<dbReference type="KEGG" id="cput:CONPUDRAFT_47020"/>
<dbReference type="Pfam" id="PF00400">
    <property type="entry name" value="WD40"/>
    <property type="match status" value="3"/>
</dbReference>
<accession>A0A5M3N387</accession>
<dbReference type="RefSeq" id="XP_007763986.1">
    <property type="nucleotide sequence ID" value="XM_007765796.1"/>
</dbReference>
<dbReference type="PANTHER" id="PTHR15622">
    <property type="entry name" value="WD40 REPEAT PROTEIN"/>
    <property type="match status" value="1"/>
</dbReference>
<dbReference type="SMART" id="SM00320">
    <property type="entry name" value="WD40"/>
    <property type="match status" value="3"/>
</dbReference>
<dbReference type="InterPro" id="IPR001680">
    <property type="entry name" value="WD40_rpt"/>
</dbReference>
<feature type="non-terminal residue" evidence="3">
    <location>
        <position position="1"/>
    </location>
</feature>